<dbReference type="InterPro" id="IPR017972">
    <property type="entry name" value="Cyt_P450_CS"/>
</dbReference>
<dbReference type="InterPro" id="IPR002397">
    <property type="entry name" value="Cyt_P450_B"/>
</dbReference>
<gene>
    <name evidence="9" type="ORF">GP2_024_00470</name>
</gene>
<accession>A0ABQ0IMA2</accession>
<dbReference type="CDD" id="cd11033">
    <property type="entry name" value="CYP142-like"/>
    <property type="match status" value="1"/>
</dbReference>
<comment type="cofactor">
    <cofactor evidence="1">
        <name>heme</name>
        <dbReference type="ChEBI" id="CHEBI:30413"/>
    </cofactor>
</comment>
<protein>
    <submittedName>
        <fullName evidence="9">Cytochrome P450</fullName>
    </submittedName>
</protein>
<name>A0ABQ0IMA2_9ACTN</name>
<dbReference type="PANTHER" id="PTHR46696:SF4">
    <property type="entry name" value="BIOTIN BIOSYNTHESIS CYTOCHROME P450"/>
    <property type="match status" value="1"/>
</dbReference>
<evidence type="ECO:0000256" key="6">
    <source>
        <dbReference type="ARBA" id="ARBA00023004"/>
    </source>
</evidence>
<dbReference type="SUPFAM" id="SSF48264">
    <property type="entry name" value="Cytochrome P450"/>
    <property type="match status" value="1"/>
</dbReference>
<dbReference type="Proteomes" id="UP000035021">
    <property type="component" value="Unassembled WGS sequence"/>
</dbReference>
<keyword evidence="10" id="KW-1185">Reference proteome</keyword>
<dbReference type="InterPro" id="IPR036396">
    <property type="entry name" value="Cyt_P450_sf"/>
</dbReference>
<dbReference type="RefSeq" id="WP_006900853.1">
    <property type="nucleotide sequence ID" value="NZ_BAOQ01000024.1"/>
</dbReference>
<evidence type="ECO:0000256" key="5">
    <source>
        <dbReference type="ARBA" id="ARBA00023002"/>
    </source>
</evidence>
<proteinExistence type="inferred from homology"/>
<evidence type="ECO:0000256" key="7">
    <source>
        <dbReference type="ARBA" id="ARBA00023033"/>
    </source>
</evidence>
<keyword evidence="5 8" id="KW-0560">Oxidoreductase</keyword>
<keyword evidence="7 8" id="KW-0503">Monooxygenase</keyword>
<comment type="caution">
    <text evidence="9">The sequence shown here is derived from an EMBL/GenBank/DDBJ whole genome shotgun (WGS) entry which is preliminary data.</text>
</comment>
<dbReference type="EMBL" id="BAOQ01000024">
    <property type="protein sequence ID" value="GAC84620.1"/>
    <property type="molecule type" value="Genomic_DNA"/>
</dbReference>
<keyword evidence="4 8" id="KW-0479">Metal-binding</keyword>
<keyword evidence="3 8" id="KW-0349">Heme</keyword>
<dbReference type="PRINTS" id="PR00359">
    <property type="entry name" value="BP450"/>
</dbReference>
<dbReference type="PROSITE" id="PS00086">
    <property type="entry name" value="CYTOCHROME_P450"/>
    <property type="match status" value="1"/>
</dbReference>
<dbReference type="Gene3D" id="1.10.630.10">
    <property type="entry name" value="Cytochrome P450"/>
    <property type="match status" value="1"/>
</dbReference>
<evidence type="ECO:0000256" key="2">
    <source>
        <dbReference type="ARBA" id="ARBA00010617"/>
    </source>
</evidence>
<evidence type="ECO:0000313" key="10">
    <source>
        <dbReference type="Proteomes" id="UP000035021"/>
    </source>
</evidence>
<dbReference type="InterPro" id="IPR001128">
    <property type="entry name" value="Cyt_P450"/>
</dbReference>
<evidence type="ECO:0000313" key="9">
    <source>
        <dbReference type="EMBL" id="GAC84620.1"/>
    </source>
</evidence>
<evidence type="ECO:0000256" key="3">
    <source>
        <dbReference type="ARBA" id="ARBA00022617"/>
    </source>
</evidence>
<reference evidence="9 10" key="1">
    <citation type="submission" date="2013-02" db="EMBL/GenBank/DDBJ databases">
        <title>Whole genome shotgun sequence of Gordonia paraffinivorans NBRC 108238.</title>
        <authorList>
            <person name="Isaki-Nakamura S."/>
            <person name="Hosoyama A."/>
            <person name="Tsuchikane K."/>
            <person name="Ando Y."/>
            <person name="Baba S."/>
            <person name="Ohji S."/>
            <person name="Hamada M."/>
            <person name="Tamura T."/>
            <person name="Yamazoe A."/>
            <person name="Yamazaki S."/>
            <person name="Fujita N."/>
        </authorList>
    </citation>
    <scope>NUCLEOTIDE SEQUENCE [LARGE SCALE GENOMIC DNA]</scope>
    <source>
        <strain evidence="9 10">NBRC 108238</strain>
    </source>
</reference>
<evidence type="ECO:0000256" key="4">
    <source>
        <dbReference type="ARBA" id="ARBA00022723"/>
    </source>
</evidence>
<organism evidence="9 10">
    <name type="scientific">Gordonia paraffinivorans NBRC 108238</name>
    <dbReference type="NCBI Taxonomy" id="1223543"/>
    <lineage>
        <taxon>Bacteria</taxon>
        <taxon>Bacillati</taxon>
        <taxon>Actinomycetota</taxon>
        <taxon>Actinomycetes</taxon>
        <taxon>Mycobacteriales</taxon>
        <taxon>Gordoniaceae</taxon>
        <taxon>Gordonia</taxon>
    </lineage>
</organism>
<comment type="similarity">
    <text evidence="2 8">Belongs to the cytochrome P450 family.</text>
</comment>
<evidence type="ECO:0000256" key="8">
    <source>
        <dbReference type="RuleBase" id="RU000461"/>
    </source>
</evidence>
<dbReference type="PANTHER" id="PTHR46696">
    <property type="entry name" value="P450, PUTATIVE (EUROFUNG)-RELATED"/>
    <property type="match status" value="1"/>
</dbReference>
<dbReference type="Pfam" id="PF00067">
    <property type="entry name" value="p450"/>
    <property type="match status" value="1"/>
</dbReference>
<evidence type="ECO:0000256" key="1">
    <source>
        <dbReference type="ARBA" id="ARBA00001971"/>
    </source>
</evidence>
<sequence length="403" mass="45448">MTVTTANAAPDLMDLTIFQEDREMPVFDEIRVTDPVHWNPPSERGPGFWALTRYEDVKAAAYDNERLSSADGTQIVDRKVEGKLASLHNMDDPEHAELRKITLPHLRAVKIKQWQDAIDEAVNMLLDEAEAQDGEFDMVPLISARLPMLVLSRVMGVPAVDGPKLVDWTNRLTSSDPSEQVDAEELAAVREEVMTYFADLTEQRRREPTEDLVSVLANAEINGRPLTWDELAAYYIVLVAAGNETARQAVSGGTLLFDRHPEAWQELIDEPAGLRVAIEEMLRWVTPVAAMRRTALEPLTIGDKQIAAGDKVVLWFSAANRDPEVFENPHEFDITRSPNEHLTFGWGIHFCLGAHLARAEIRSFFAEVLRRGLRFEVTGEPVRVNHNIFRGWSHLPVRLHRVG</sequence>
<keyword evidence="6 8" id="KW-0408">Iron</keyword>